<accession>A0ACB8B4C9</accession>
<evidence type="ECO:0000313" key="2">
    <source>
        <dbReference type="Proteomes" id="UP000790709"/>
    </source>
</evidence>
<sequence>MYLKTAFSIVVCFLVAALAHAKCSLSDNHSSDWVVDMYEATDCLPGSSAKSKAHHSGNLDPEYYCSGCYTLPSPLKSHVESIVYTANAGNYMAMWLYSSSNCTGWSLGEYHGSEIWNSTPSELYKTASFEVCLADKAGP</sequence>
<comment type="caution">
    <text evidence="1">The sequence shown here is derived from an EMBL/GenBank/DDBJ whole genome shotgun (WGS) entry which is preliminary data.</text>
</comment>
<organism evidence="1 2">
    <name type="scientific">Leucogyrophana mollusca</name>
    <dbReference type="NCBI Taxonomy" id="85980"/>
    <lineage>
        <taxon>Eukaryota</taxon>
        <taxon>Fungi</taxon>
        <taxon>Dikarya</taxon>
        <taxon>Basidiomycota</taxon>
        <taxon>Agaricomycotina</taxon>
        <taxon>Agaricomycetes</taxon>
        <taxon>Agaricomycetidae</taxon>
        <taxon>Boletales</taxon>
        <taxon>Boletales incertae sedis</taxon>
        <taxon>Leucogyrophana</taxon>
    </lineage>
</organism>
<dbReference type="EMBL" id="MU266635">
    <property type="protein sequence ID" value="KAH7919723.1"/>
    <property type="molecule type" value="Genomic_DNA"/>
</dbReference>
<name>A0ACB8B4C9_9AGAM</name>
<gene>
    <name evidence="1" type="ORF">BV22DRAFT_1133624</name>
</gene>
<keyword evidence="2" id="KW-1185">Reference proteome</keyword>
<dbReference type="Proteomes" id="UP000790709">
    <property type="component" value="Unassembled WGS sequence"/>
</dbReference>
<reference evidence="1" key="1">
    <citation type="journal article" date="2021" name="New Phytol.">
        <title>Evolutionary innovations through gain and loss of genes in the ectomycorrhizal Boletales.</title>
        <authorList>
            <person name="Wu G."/>
            <person name="Miyauchi S."/>
            <person name="Morin E."/>
            <person name="Kuo A."/>
            <person name="Drula E."/>
            <person name="Varga T."/>
            <person name="Kohler A."/>
            <person name="Feng B."/>
            <person name="Cao Y."/>
            <person name="Lipzen A."/>
            <person name="Daum C."/>
            <person name="Hundley H."/>
            <person name="Pangilinan J."/>
            <person name="Johnson J."/>
            <person name="Barry K."/>
            <person name="LaButti K."/>
            <person name="Ng V."/>
            <person name="Ahrendt S."/>
            <person name="Min B."/>
            <person name="Choi I.G."/>
            <person name="Park H."/>
            <person name="Plett J.M."/>
            <person name="Magnuson J."/>
            <person name="Spatafora J.W."/>
            <person name="Nagy L.G."/>
            <person name="Henrissat B."/>
            <person name="Grigoriev I.V."/>
            <person name="Yang Z.L."/>
            <person name="Xu J."/>
            <person name="Martin F.M."/>
        </authorList>
    </citation>
    <scope>NUCLEOTIDE SEQUENCE</scope>
    <source>
        <strain evidence="1">KUC20120723A-06</strain>
    </source>
</reference>
<protein>
    <submittedName>
        <fullName evidence="1">Uncharacterized protein</fullName>
    </submittedName>
</protein>
<proteinExistence type="predicted"/>
<evidence type="ECO:0000313" key="1">
    <source>
        <dbReference type="EMBL" id="KAH7919723.1"/>
    </source>
</evidence>